<evidence type="ECO:0000313" key="9">
    <source>
        <dbReference type="RefSeq" id="XP_035294623.1"/>
    </source>
</evidence>
<evidence type="ECO:0000256" key="5">
    <source>
        <dbReference type="ARBA" id="ARBA00023157"/>
    </source>
</evidence>
<keyword evidence="3" id="KW-0646">Protease inhibitor</keyword>
<dbReference type="FunFam" id="3.30.60.30:FF:000037">
    <property type="entry name" value="Ovomucoid"/>
    <property type="match status" value="1"/>
</dbReference>
<evidence type="ECO:0000256" key="6">
    <source>
        <dbReference type="SAM" id="SignalP"/>
    </source>
</evidence>
<dbReference type="Gene3D" id="3.30.60.30">
    <property type="match status" value="1"/>
</dbReference>
<dbReference type="GeneID" id="118238178"/>
<sequence>MLVFSRVMYITLLFLLYSGYCTREYEPVCGTDGITYTNKCIFCLAHKSSHASINLEHYGRC</sequence>
<dbReference type="SMART" id="SM00280">
    <property type="entry name" value="KAZAL"/>
    <property type="match status" value="1"/>
</dbReference>
<gene>
    <name evidence="9" type="primary">LOC118238178</name>
</gene>
<dbReference type="OrthoDB" id="328123at2759"/>
<reference evidence="8" key="2">
    <citation type="journal article" date="2020" name="Biotechnol. Bioeng.">
        <title>Chromosome-scale scaffolds for the Chinese hamster reference genome assembly to facilitate the study of the CHO epigenome.</title>
        <authorList>
            <person name="Hilliard W."/>
            <person name="MacDonald M."/>
            <person name="Lee K.H."/>
        </authorList>
    </citation>
    <scope>NUCLEOTIDE SEQUENCE [LARGE SCALE GENOMIC DNA]</scope>
    <source>
        <strain evidence="8">17A/GY</strain>
    </source>
</reference>
<feature type="chain" id="PRO_5039952453" evidence="6">
    <location>
        <begin position="24"/>
        <end position="61"/>
    </location>
</feature>
<dbReference type="InterPro" id="IPR001239">
    <property type="entry name" value="Prot_inh_Kazal-m"/>
</dbReference>
<dbReference type="KEGG" id="cge:118238178"/>
<evidence type="ECO:0000259" key="7">
    <source>
        <dbReference type="PROSITE" id="PS51465"/>
    </source>
</evidence>
<evidence type="ECO:0000256" key="3">
    <source>
        <dbReference type="ARBA" id="ARBA00022690"/>
    </source>
</evidence>
<dbReference type="GO" id="GO:0004867">
    <property type="term" value="F:serine-type endopeptidase inhibitor activity"/>
    <property type="evidence" value="ECO:0007669"/>
    <property type="project" value="UniProtKB-KW"/>
</dbReference>
<proteinExistence type="predicted"/>
<dbReference type="PRINTS" id="PR00290">
    <property type="entry name" value="KAZALINHBTR"/>
</dbReference>
<protein>
    <submittedName>
        <fullName evidence="9">Ovomucoid-like</fullName>
    </submittedName>
</protein>
<keyword evidence="5" id="KW-1015">Disulfide bond</keyword>
<dbReference type="PROSITE" id="PS00282">
    <property type="entry name" value="KAZAL_1"/>
    <property type="match status" value="1"/>
</dbReference>
<dbReference type="RefSeq" id="XP_035294623.1">
    <property type="nucleotide sequence ID" value="XM_035438732.1"/>
</dbReference>
<feature type="signal peptide" evidence="6">
    <location>
        <begin position="1"/>
        <end position="23"/>
    </location>
</feature>
<dbReference type="SUPFAM" id="SSF100895">
    <property type="entry name" value="Kazal-type serine protease inhibitors"/>
    <property type="match status" value="1"/>
</dbReference>
<name>A0A9J7GLE5_CRIGR</name>
<dbReference type="PANTHER" id="PTHR47499">
    <property type="entry name" value="SERINE PROTEASE INHIBITOR KAZAL-TYPE 7 SPINK7"/>
    <property type="match status" value="1"/>
</dbReference>
<evidence type="ECO:0000313" key="8">
    <source>
        <dbReference type="Proteomes" id="UP001108280"/>
    </source>
</evidence>
<accession>A0A9J7GLE5</accession>
<reference evidence="8" key="1">
    <citation type="journal article" date="2018" name="Biotechnol. Bioeng.">
        <title>A reference genome of the Chinese hamster based on a hybrid assembly strategy.</title>
        <authorList>
            <person name="Rupp O."/>
            <person name="MacDonald M.L."/>
            <person name="Li S."/>
            <person name="Dhiman H."/>
            <person name="Polson S."/>
            <person name="Griep S."/>
            <person name="Heffner K."/>
            <person name="Hernandez I."/>
            <person name="Brinkrolf K."/>
            <person name="Jadhav V."/>
            <person name="Samoudi M."/>
            <person name="Hao H."/>
            <person name="Kingham B."/>
            <person name="Goesmann A."/>
            <person name="Betenbaugh M.J."/>
            <person name="Lewis N.E."/>
            <person name="Borth N."/>
            <person name="Lee K.H."/>
        </authorList>
    </citation>
    <scope>NUCLEOTIDE SEQUENCE [LARGE SCALE GENOMIC DNA]</scope>
    <source>
        <strain evidence="8">17A/GY</strain>
    </source>
</reference>
<dbReference type="Proteomes" id="UP001108280">
    <property type="component" value="Chromosome 2"/>
</dbReference>
<dbReference type="InterPro" id="IPR050159">
    <property type="entry name" value="Kazal-type_SerProtInhib"/>
</dbReference>
<keyword evidence="8" id="KW-1185">Reference proteome</keyword>
<feature type="domain" description="Kazal-like" evidence="7">
    <location>
        <begin position="21"/>
        <end position="61"/>
    </location>
</feature>
<dbReference type="Pfam" id="PF00050">
    <property type="entry name" value="Kazal_1"/>
    <property type="match status" value="1"/>
</dbReference>
<evidence type="ECO:0000256" key="1">
    <source>
        <dbReference type="ARBA" id="ARBA00004613"/>
    </source>
</evidence>
<dbReference type="PROSITE" id="PS51465">
    <property type="entry name" value="KAZAL_2"/>
    <property type="match status" value="1"/>
</dbReference>
<evidence type="ECO:0000256" key="2">
    <source>
        <dbReference type="ARBA" id="ARBA00022525"/>
    </source>
</evidence>
<dbReference type="PANTHER" id="PTHR47499:SF1">
    <property type="entry name" value="SERINE PROTEASE INHIBITOR KAZAL-TYPE 7"/>
    <property type="match status" value="1"/>
</dbReference>
<dbReference type="GO" id="GO:0005576">
    <property type="term" value="C:extracellular region"/>
    <property type="evidence" value="ECO:0007669"/>
    <property type="project" value="UniProtKB-SubCell"/>
</dbReference>
<organism evidence="8 9">
    <name type="scientific">Cricetulus griseus</name>
    <name type="common">Chinese hamster</name>
    <name type="synonym">Cricetulus barabensis griseus</name>
    <dbReference type="NCBI Taxonomy" id="10029"/>
    <lineage>
        <taxon>Eukaryota</taxon>
        <taxon>Metazoa</taxon>
        <taxon>Chordata</taxon>
        <taxon>Craniata</taxon>
        <taxon>Vertebrata</taxon>
        <taxon>Euteleostomi</taxon>
        <taxon>Mammalia</taxon>
        <taxon>Eutheria</taxon>
        <taxon>Euarchontoglires</taxon>
        <taxon>Glires</taxon>
        <taxon>Rodentia</taxon>
        <taxon>Myomorpha</taxon>
        <taxon>Muroidea</taxon>
        <taxon>Cricetidae</taxon>
        <taxon>Cricetinae</taxon>
        <taxon>Cricetulus</taxon>
    </lineage>
</organism>
<dbReference type="AlphaFoldDB" id="A0A9J7GLE5"/>
<keyword evidence="6" id="KW-0732">Signal</keyword>
<dbReference type="InterPro" id="IPR036058">
    <property type="entry name" value="Kazal_dom_sf"/>
</dbReference>
<reference evidence="9" key="3">
    <citation type="submission" date="2025-08" db="UniProtKB">
        <authorList>
            <consortium name="RefSeq"/>
        </authorList>
    </citation>
    <scope>IDENTIFICATION</scope>
    <source>
        <strain evidence="9">17A/GY</strain>
        <tissue evidence="9">Liver</tissue>
    </source>
</reference>
<keyword evidence="4" id="KW-0722">Serine protease inhibitor</keyword>
<comment type="subcellular location">
    <subcellularLocation>
        <location evidence="1">Secreted</location>
    </subcellularLocation>
</comment>
<keyword evidence="2" id="KW-0964">Secreted</keyword>
<dbReference type="InterPro" id="IPR002350">
    <property type="entry name" value="Kazal_dom"/>
</dbReference>
<evidence type="ECO:0000256" key="4">
    <source>
        <dbReference type="ARBA" id="ARBA00022900"/>
    </source>
</evidence>